<dbReference type="RefSeq" id="XP_022481594.1">
    <property type="nucleotide sequence ID" value="XM_022611969.1"/>
</dbReference>
<dbReference type="GeneID" id="34553479"/>
<dbReference type="EMBL" id="MJBS01000002">
    <property type="protein sequence ID" value="OHF04459.1"/>
    <property type="molecule type" value="Genomic_DNA"/>
</dbReference>
<comment type="caution">
    <text evidence="1">The sequence shown here is derived from an EMBL/GenBank/DDBJ whole genome shotgun (WGS) entry which is preliminary data.</text>
</comment>
<protein>
    <submittedName>
        <fullName evidence="1">Uncharacterized protein</fullName>
    </submittedName>
</protein>
<proteinExistence type="predicted"/>
<organism evidence="1 2">
    <name type="scientific">Colletotrichum orchidophilum</name>
    <dbReference type="NCBI Taxonomy" id="1209926"/>
    <lineage>
        <taxon>Eukaryota</taxon>
        <taxon>Fungi</taxon>
        <taxon>Dikarya</taxon>
        <taxon>Ascomycota</taxon>
        <taxon>Pezizomycotina</taxon>
        <taxon>Sordariomycetes</taxon>
        <taxon>Hypocreomycetidae</taxon>
        <taxon>Glomerellales</taxon>
        <taxon>Glomerellaceae</taxon>
        <taxon>Colletotrichum</taxon>
    </lineage>
</organism>
<dbReference type="Proteomes" id="UP000176998">
    <property type="component" value="Unassembled WGS sequence"/>
</dbReference>
<dbReference type="AlphaFoldDB" id="A0A1G4BSR9"/>
<name>A0A1G4BSR9_9PEZI</name>
<reference evidence="1 2" key="1">
    <citation type="submission" date="2016-09" db="EMBL/GenBank/DDBJ databases">
        <authorList>
            <person name="Capua I."/>
            <person name="De Benedictis P."/>
            <person name="Joannis T."/>
            <person name="Lombin L.H."/>
            <person name="Cattoli G."/>
        </authorList>
    </citation>
    <scope>NUCLEOTIDE SEQUENCE [LARGE SCALE GENOMIC DNA]</scope>
    <source>
        <strain evidence="1 2">IMI 309357</strain>
    </source>
</reference>
<keyword evidence="2" id="KW-1185">Reference proteome</keyword>
<sequence length="117" mass="13207">MGLAMLFGWKDARSGRDFLTSRNKVFQMAENGSLTGLGTKDTTWNYHAGGRQQSRNMGQECFKCLLPEREHPGRLEDFTSERRSTLAELLLVTGRCGKIRGDDLVDRMVQLGWGLEP</sequence>
<evidence type="ECO:0000313" key="2">
    <source>
        <dbReference type="Proteomes" id="UP000176998"/>
    </source>
</evidence>
<accession>A0A1G4BSR9</accession>
<gene>
    <name evidence="1" type="ORF">CORC01_00311</name>
</gene>
<evidence type="ECO:0000313" key="1">
    <source>
        <dbReference type="EMBL" id="OHF04459.1"/>
    </source>
</evidence>